<gene>
    <name evidence="2" type="ORF">NDU88_009674</name>
</gene>
<reference evidence="2" key="1">
    <citation type="journal article" date="2022" name="bioRxiv">
        <title>Sequencing and chromosome-scale assembly of the giantPleurodeles waltlgenome.</title>
        <authorList>
            <person name="Brown T."/>
            <person name="Elewa A."/>
            <person name="Iarovenko S."/>
            <person name="Subramanian E."/>
            <person name="Araus A.J."/>
            <person name="Petzold A."/>
            <person name="Susuki M."/>
            <person name="Suzuki K.-i.T."/>
            <person name="Hayashi T."/>
            <person name="Toyoda A."/>
            <person name="Oliveira C."/>
            <person name="Osipova E."/>
            <person name="Leigh N.D."/>
            <person name="Simon A."/>
            <person name="Yun M.H."/>
        </authorList>
    </citation>
    <scope>NUCLEOTIDE SEQUENCE</scope>
    <source>
        <strain evidence="2">20211129_DDA</strain>
        <tissue evidence="2">Liver</tissue>
    </source>
</reference>
<evidence type="ECO:0000256" key="1">
    <source>
        <dbReference type="SAM" id="MobiDB-lite"/>
    </source>
</evidence>
<evidence type="ECO:0000313" key="2">
    <source>
        <dbReference type="EMBL" id="KAJ1143365.1"/>
    </source>
</evidence>
<feature type="region of interest" description="Disordered" evidence="1">
    <location>
        <begin position="1"/>
        <end position="27"/>
    </location>
</feature>
<dbReference type="EMBL" id="JANPWB010000010">
    <property type="protein sequence ID" value="KAJ1143365.1"/>
    <property type="molecule type" value="Genomic_DNA"/>
</dbReference>
<feature type="region of interest" description="Disordered" evidence="1">
    <location>
        <begin position="41"/>
        <end position="86"/>
    </location>
</feature>
<comment type="caution">
    <text evidence="2">The sequence shown here is derived from an EMBL/GenBank/DDBJ whole genome shotgun (WGS) entry which is preliminary data.</text>
</comment>
<dbReference type="Proteomes" id="UP001066276">
    <property type="component" value="Chromosome 6"/>
</dbReference>
<organism evidence="2 3">
    <name type="scientific">Pleurodeles waltl</name>
    <name type="common">Iberian ribbed newt</name>
    <dbReference type="NCBI Taxonomy" id="8319"/>
    <lineage>
        <taxon>Eukaryota</taxon>
        <taxon>Metazoa</taxon>
        <taxon>Chordata</taxon>
        <taxon>Craniata</taxon>
        <taxon>Vertebrata</taxon>
        <taxon>Euteleostomi</taxon>
        <taxon>Amphibia</taxon>
        <taxon>Batrachia</taxon>
        <taxon>Caudata</taxon>
        <taxon>Salamandroidea</taxon>
        <taxon>Salamandridae</taxon>
        <taxon>Pleurodelinae</taxon>
        <taxon>Pleurodeles</taxon>
    </lineage>
</organism>
<evidence type="ECO:0000313" key="3">
    <source>
        <dbReference type="Proteomes" id="UP001066276"/>
    </source>
</evidence>
<name>A0AAV7QVZ2_PLEWA</name>
<keyword evidence="3" id="KW-1185">Reference proteome</keyword>
<accession>A0AAV7QVZ2</accession>
<sequence>MLRSRPDIHRSGEEAQKNEGPILEAEELRPAGRTYAISCERARRHQRGTSKVEPTRAALRKTGGTEDRALTRPGLGDDTDGSAQERTFRGALSAARVRRATRTQIDPQSRACHFFPLSHEPVGLKEGGGPRRH</sequence>
<dbReference type="AlphaFoldDB" id="A0AAV7QVZ2"/>
<feature type="compositionally biased region" description="Basic and acidic residues" evidence="1">
    <location>
        <begin position="1"/>
        <end position="17"/>
    </location>
</feature>
<protein>
    <submittedName>
        <fullName evidence="2">Uncharacterized protein</fullName>
    </submittedName>
</protein>
<proteinExistence type="predicted"/>